<reference evidence="6 7" key="1">
    <citation type="submission" date="2018-08" db="EMBL/GenBank/DDBJ databases">
        <title>Aphanomyces genome sequencing and annotation.</title>
        <authorList>
            <person name="Minardi D."/>
            <person name="Oidtmann B."/>
            <person name="Van Der Giezen M."/>
            <person name="Studholme D.J."/>
        </authorList>
    </citation>
    <scope>NUCLEOTIDE SEQUENCE [LARGE SCALE GENOMIC DNA]</scope>
    <source>
        <strain evidence="6 7">NJM0002</strain>
    </source>
</reference>
<dbReference type="SMART" id="SM00252">
    <property type="entry name" value="SH2"/>
    <property type="match status" value="1"/>
</dbReference>
<feature type="compositionally biased region" description="Low complexity" evidence="3">
    <location>
        <begin position="76"/>
        <end position="96"/>
    </location>
</feature>
<dbReference type="VEuPathDB" id="FungiDB:H310_01225"/>
<dbReference type="Pfam" id="PF00017">
    <property type="entry name" value="SH2"/>
    <property type="match status" value="1"/>
</dbReference>
<evidence type="ECO:0000313" key="6">
    <source>
        <dbReference type="EMBL" id="RHY30344.1"/>
    </source>
</evidence>
<evidence type="ECO:0000256" key="1">
    <source>
        <dbReference type="ARBA" id="ARBA00022999"/>
    </source>
</evidence>
<dbReference type="PANTHER" id="PTHR11801">
    <property type="entry name" value="SIGNAL TRANSDUCER AND ACTIVATOR OF TRANSCRIPTION"/>
    <property type="match status" value="1"/>
</dbReference>
<name>A0A418AXL4_9STRA</name>
<gene>
    <name evidence="6" type="ORF">DYB32_004388</name>
</gene>
<dbReference type="SUPFAM" id="SSF52540">
    <property type="entry name" value="P-loop containing nucleoside triphosphate hydrolases"/>
    <property type="match status" value="1"/>
</dbReference>
<dbReference type="EMBL" id="QUSY01000327">
    <property type="protein sequence ID" value="RHY30344.1"/>
    <property type="molecule type" value="Genomic_DNA"/>
</dbReference>
<proteinExistence type="predicted"/>
<protein>
    <recommendedName>
        <fullName evidence="5">SH2 domain-containing protein</fullName>
    </recommendedName>
</protein>
<dbReference type="GO" id="GO:0003700">
    <property type="term" value="F:DNA-binding transcription factor activity"/>
    <property type="evidence" value="ECO:0007669"/>
    <property type="project" value="InterPro"/>
</dbReference>
<dbReference type="SUPFAM" id="SSF55550">
    <property type="entry name" value="SH2 domain"/>
    <property type="match status" value="1"/>
</dbReference>
<keyword evidence="4" id="KW-0472">Membrane</keyword>
<dbReference type="GO" id="GO:0007165">
    <property type="term" value="P:signal transduction"/>
    <property type="evidence" value="ECO:0007669"/>
    <property type="project" value="InterPro"/>
</dbReference>
<keyword evidence="4" id="KW-1133">Transmembrane helix</keyword>
<sequence length="762" mass="83522">MLAAASIVAKTAKEICASPTCIRGGLETISMEKALLLAPCVGEDLKCFNYKEKETCPFDTTVDCSKIVQQTTTAPITMAPTSPAPTTTALTATPKATESESSGNYYPYIIGGGAVALIAIGALVFVLVRKSDRRNNQDDDDVEAAEYGKAIASQAKEEPPTSSYGYYQSGNKSFGEVPLHQTKATVNQDLRRQNTGSFVTPAQPIARPNTASFLQNNSHSVITSAPQPPVETKEQFYVPDTPLEYHHVQADIVTVSDTHQSRFKLLGTGNHATSHLFSDLPPGMYEDLTPPLPINECDAVAEAFIGRSLEVHAVFTALAEGARMVCLVGDAGMGKTEIALQACQYATERHLFERIFFLRWTTSATSLTSYVLARLAKCVAQLLENHDLARDEGEFLHYLIPAIIAGLDPASKHHFSNDYCPLLPYTASSKKAPTRPPGASQTHDDLHHLSNLHIESKLPPTPLHPPSLHASISVASQMSSSPLSSSTSGGLSPQQLQLFAIKRRVEGSIASPEGCMIWSHAVVEFNKSTQNSSAFDLRHVREVAAINAVPFEYLGQQVSRFFASQLRQEAVLRPLSTRCMDFLSSSDRIWGGCMGLLCQVHDIIGVGRPGMSPNARGGFVDVQMFRAFWTWFQPLLSCIKTSRLWGFKHPRLLHGFISKSSCQNMLRPCVPGTFLLRFSETKPSCLVVVFVTAAGRVEMVPIEYKHSSPRQFEVYLHDSMSIVSFPTLHELVLNVHVLKYIYPHTPKHDVFQVPHDGAPRSS</sequence>
<evidence type="ECO:0000256" key="2">
    <source>
        <dbReference type="PROSITE-ProRule" id="PRU00191"/>
    </source>
</evidence>
<keyword evidence="4" id="KW-0812">Transmembrane</keyword>
<evidence type="ECO:0000313" key="7">
    <source>
        <dbReference type="Proteomes" id="UP000285060"/>
    </source>
</evidence>
<accession>A0A418AXL4</accession>
<dbReference type="Gene3D" id="3.40.50.300">
    <property type="entry name" value="P-loop containing nucleotide triphosphate hydrolases"/>
    <property type="match status" value="1"/>
</dbReference>
<dbReference type="InterPro" id="IPR000980">
    <property type="entry name" value="SH2"/>
</dbReference>
<feature type="transmembrane region" description="Helical" evidence="4">
    <location>
        <begin position="105"/>
        <end position="128"/>
    </location>
</feature>
<organism evidence="6 7">
    <name type="scientific">Aphanomyces invadans</name>
    <dbReference type="NCBI Taxonomy" id="157072"/>
    <lineage>
        <taxon>Eukaryota</taxon>
        <taxon>Sar</taxon>
        <taxon>Stramenopiles</taxon>
        <taxon>Oomycota</taxon>
        <taxon>Saprolegniomycetes</taxon>
        <taxon>Saprolegniales</taxon>
        <taxon>Verrucalvaceae</taxon>
        <taxon>Aphanomyces</taxon>
    </lineage>
</organism>
<evidence type="ECO:0000259" key="5">
    <source>
        <dbReference type="PROSITE" id="PS50001"/>
    </source>
</evidence>
<dbReference type="Gene3D" id="3.30.505.10">
    <property type="entry name" value="SH2 domain"/>
    <property type="match status" value="1"/>
</dbReference>
<dbReference type="InterPro" id="IPR001217">
    <property type="entry name" value="STAT"/>
</dbReference>
<dbReference type="Proteomes" id="UP000285060">
    <property type="component" value="Unassembled WGS sequence"/>
</dbReference>
<dbReference type="AlphaFoldDB" id="A0A418AXL4"/>
<keyword evidence="7" id="KW-1185">Reference proteome</keyword>
<keyword evidence="1 2" id="KW-0727">SH2 domain</keyword>
<feature type="domain" description="SH2" evidence="5">
    <location>
        <begin position="652"/>
        <end position="732"/>
    </location>
</feature>
<evidence type="ECO:0000256" key="4">
    <source>
        <dbReference type="SAM" id="Phobius"/>
    </source>
</evidence>
<dbReference type="InterPro" id="IPR036860">
    <property type="entry name" value="SH2_dom_sf"/>
</dbReference>
<dbReference type="InterPro" id="IPR027417">
    <property type="entry name" value="P-loop_NTPase"/>
</dbReference>
<dbReference type="VEuPathDB" id="FungiDB:H310_01224"/>
<dbReference type="PROSITE" id="PS50001">
    <property type="entry name" value="SH2"/>
    <property type="match status" value="1"/>
</dbReference>
<feature type="region of interest" description="Disordered" evidence="3">
    <location>
        <begin position="76"/>
        <end position="100"/>
    </location>
</feature>
<comment type="caution">
    <text evidence="6">The sequence shown here is derived from an EMBL/GenBank/DDBJ whole genome shotgun (WGS) entry which is preliminary data.</text>
</comment>
<evidence type="ECO:0000256" key="3">
    <source>
        <dbReference type="SAM" id="MobiDB-lite"/>
    </source>
</evidence>